<keyword evidence="3 5" id="KW-1133">Transmembrane helix</keyword>
<protein>
    <submittedName>
        <fullName evidence="7">YkvA family protein</fullName>
    </submittedName>
</protein>
<name>A0ABV8WWC3_9BACI</name>
<comment type="subcellular location">
    <subcellularLocation>
        <location evidence="1">Endomembrane system</location>
        <topology evidence="1">Multi-pass membrane protein</topology>
    </subcellularLocation>
</comment>
<dbReference type="Pfam" id="PF06803">
    <property type="entry name" value="DUF1232"/>
    <property type="match status" value="1"/>
</dbReference>
<reference evidence="8" key="1">
    <citation type="journal article" date="2019" name="Int. J. Syst. Evol. Microbiol.">
        <title>The Global Catalogue of Microorganisms (GCM) 10K type strain sequencing project: providing services to taxonomists for standard genome sequencing and annotation.</title>
        <authorList>
            <consortium name="The Broad Institute Genomics Platform"/>
            <consortium name="The Broad Institute Genome Sequencing Center for Infectious Disease"/>
            <person name="Wu L."/>
            <person name="Ma J."/>
        </authorList>
    </citation>
    <scope>NUCLEOTIDE SEQUENCE [LARGE SCALE GENOMIC DNA]</scope>
    <source>
        <strain evidence="8">CCUG 37865</strain>
    </source>
</reference>
<evidence type="ECO:0000256" key="5">
    <source>
        <dbReference type="SAM" id="Phobius"/>
    </source>
</evidence>
<evidence type="ECO:0000256" key="1">
    <source>
        <dbReference type="ARBA" id="ARBA00004127"/>
    </source>
</evidence>
<evidence type="ECO:0000256" key="3">
    <source>
        <dbReference type="ARBA" id="ARBA00022989"/>
    </source>
</evidence>
<evidence type="ECO:0000313" key="7">
    <source>
        <dbReference type="EMBL" id="MFC4402626.1"/>
    </source>
</evidence>
<dbReference type="InterPro" id="IPR010652">
    <property type="entry name" value="DUF1232"/>
</dbReference>
<accession>A0ABV8WWC3</accession>
<organism evidence="7 8">
    <name type="scientific">Gracilibacillus xinjiangensis</name>
    <dbReference type="NCBI Taxonomy" id="1193282"/>
    <lineage>
        <taxon>Bacteria</taxon>
        <taxon>Bacillati</taxon>
        <taxon>Bacillota</taxon>
        <taxon>Bacilli</taxon>
        <taxon>Bacillales</taxon>
        <taxon>Bacillaceae</taxon>
        <taxon>Gracilibacillus</taxon>
    </lineage>
</organism>
<sequence>MVTDKNYEQGYKKYVTKAKEYLENKTKSEALLKEATEKANNKSGRLEEVWDRLQLLFEVFRAWIKGDYVEIPKGSIIMIIATVIYFVTPIDLVPDFLLGLGFLDDAAVIGFTLKQISNDLDKFKEWKKSRLNILGENSNIIQ</sequence>
<feature type="domain" description="DUF1232" evidence="6">
    <location>
        <begin position="76"/>
        <end position="111"/>
    </location>
</feature>
<dbReference type="Proteomes" id="UP001595882">
    <property type="component" value="Unassembled WGS sequence"/>
</dbReference>
<comment type="caution">
    <text evidence="7">The sequence shown here is derived from an EMBL/GenBank/DDBJ whole genome shotgun (WGS) entry which is preliminary data.</text>
</comment>
<dbReference type="EMBL" id="JBHSDT010000004">
    <property type="protein sequence ID" value="MFC4402626.1"/>
    <property type="molecule type" value="Genomic_DNA"/>
</dbReference>
<evidence type="ECO:0000313" key="8">
    <source>
        <dbReference type="Proteomes" id="UP001595882"/>
    </source>
</evidence>
<evidence type="ECO:0000256" key="4">
    <source>
        <dbReference type="ARBA" id="ARBA00023136"/>
    </source>
</evidence>
<dbReference type="RefSeq" id="WP_390250391.1">
    <property type="nucleotide sequence ID" value="NZ_JBHSDT010000004.1"/>
</dbReference>
<evidence type="ECO:0000256" key="2">
    <source>
        <dbReference type="ARBA" id="ARBA00022692"/>
    </source>
</evidence>
<keyword evidence="8" id="KW-1185">Reference proteome</keyword>
<evidence type="ECO:0000259" key="6">
    <source>
        <dbReference type="Pfam" id="PF06803"/>
    </source>
</evidence>
<gene>
    <name evidence="7" type="ORF">ACFOY7_06030</name>
</gene>
<proteinExistence type="predicted"/>
<feature type="transmembrane region" description="Helical" evidence="5">
    <location>
        <begin position="71"/>
        <end position="90"/>
    </location>
</feature>
<keyword evidence="4 5" id="KW-0472">Membrane</keyword>
<keyword evidence="2 5" id="KW-0812">Transmembrane</keyword>